<dbReference type="Gene3D" id="2.40.480.10">
    <property type="entry name" value="Allene oxide cyclase-like"/>
    <property type="match status" value="1"/>
</dbReference>
<proteinExistence type="predicted"/>
<gene>
    <name evidence="2" type="ORF">HTAM1171_LOCUS9917</name>
</gene>
<dbReference type="AlphaFoldDB" id="A0A7S2I634"/>
<dbReference type="GO" id="GO:0009695">
    <property type="term" value="P:jasmonic acid biosynthetic process"/>
    <property type="evidence" value="ECO:0007669"/>
    <property type="project" value="InterPro"/>
</dbReference>
<dbReference type="SUPFAM" id="SSF141493">
    <property type="entry name" value="Allene oxide cyclase-like"/>
    <property type="match status" value="1"/>
</dbReference>
<accession>A0A7S2I634</accession>
<evidence type="ECO:0008006" key="3">
    <source>
        <dbReference type="Google" id="ProtNLM"/>
    </source>
</evidence>
<sequence>MKLLTVFAFVPIACITATANAKFSDKLLKPIPKKNFRTIEVDTTGTITYLMDGEGVGDIFTWTSGKIFQTADAADIETKGGDILIAESEGHCIRLSNLGPASDWNCFYTFYFKGGSLMAQGPFNAMSKTKLAVTGGTGAYRGVGGQIAVFSGPMVDENGKVDENGPYFTYHNDFRLLGL</sequence>
<feature type="signal peptide" evidence="1">
    <location>
        <begin position="1"/>
        <end position="21"/>
    </location>
</feature>
<organism evidence="2">
    <name type="scientific">Helicotheca tamesis</name>
    <dbReference type="NCBI Taxonomy" id="374047"/>
    <lineage>
        <taxon>Eukaryota</taxon>
        <taxon>Sar</taxon>
        <taxon>Stramenopiles</taxon>
        <taxon>Ochrophyta</taxon>
        <taxon>Bacillariophyta</taxon>
        <taxon>Mediophyceae</taxon>
        <taxon>Lithodesmiophycidae</taxon>
        <taxon>Lithodesmiales</taxon>
        <taxon>Lithodesmiaceae</taxon>
        <taxon>Helicotheca</taxon>
    </lineage>
</organism>
<evidence type="ECO:0000256" key="1">
    <source>
        <dbReference type="SAM" id="SignalP"/>
    </source>
</evidence>
<dbReference type="InterPro" id="IPR034871">
    <property type="entry name" value="Allene_oxi_cyc_sf"/>
</dbReference>
<name>A0A7S2I634_9STRA</name>
<dbReference type="GO" id="GO:0046423">
    <property type="term" value="F:allene-oxide cyclase activity"/>
    <property type="evidence" value="ECO:0007669"/>
    <property type="project" value="InterPro"/>
</dbReference>
<reference evidence="2" key="1">
    <citation type="submission" date="2021-01" db="EMBL/GenBank/DDBJ databases">
        <authorList>
            <person name="Corre E."/>
            <person name="Pelletier E."/>
            <person name="Niang G."/>
            <person name="Scheremetjew M."/>
            <person name="Finn R."/>
            <person name="Kale V."/>
            <person name="Holt S."/>
            <person name="Cochrane G."/>
            <person name="Meng A."/>
            <person name="Brown T."/>
            <person name="Cohen L."/>
        </authorList>
    </citation>
    <scope>NUCLEOTIDE SEQUENCE</scope>
    <source>
        <strain evidence="2">CCMP826</strain>
    </source>
</reference>
<feature type="chain" id="PRO_5031313399" description="Dirigent protein" evidence="1">
    <location>
        <begin position="22"/>
        <end position="179"/>
    </location>
</feature>
<dbReference type="EMBL" id="HBGV01016093">
    <property type="protein sequence ID" value="CAD9509978.1"/>
    <property type="molecule type" value="Transcribed_RNA"/>
</dbReference>
<evidence type="ECO:0000313" key="2">
    <source>
        <dbReference type="EMBL" id="CAD9509978.1"/>
    </source>
</evidence>
<keyword evidence="1" id="KW-0732">Signal</keyword>
<dbReference type="InterPro" id="IPR044859">
    <property type="entry name" value="Allene_oxi_cyc_Dirigent"/>
</dbReference>
<protein>
    <recommendedName>
        <fullName evidence="3">Dirigent protein</fullName>
    </recommendedName>
</protein>